<dbReference type="RefSeq" id="WP_124396690.1">
    <property type="nucleotide sequence ID" value="NZ_BHZE01000001.1"/>
</dbReference>
<keyword evidence="3" id="KW-0028">Amino-acid biosynthesis</keyword>
<keyword evidence="6" id="KW-1185">Reference proteome</keyword>
<dbReference type="InterPro" id="IPR036291">
    <property type="entry name" value="NAD(P)-bd_dom_sf"/>
</dbReference>
<dbReference type="InterPro" id="IPR013708">
    <property type="entry name" value="Shikimate_DH-bd_N"/>
</dbReference>
<dbReference type="GO" id="GO:0009073">
    <property type="term" value="P:aromatic amino acid family biosynthetic process"/>
    <property type="evidence" value="ECO:0007669"/>
    <property type="project" value="UniProtKB-KW"/>
</dbReference>
<dbReference type="InterPro" id="IPR022893">
    <property type="entry name" value="Shikimate_DH_fam"/>
</dbReference>
<accession>A0A401XHW7</accession>
<dbReference type="Gene3D" id="3.40.50.720">
    <property type="entry name" value="NAD(P)-binding Rossmann-like Domain"/>
    <property type="match status" value="1"/>
</dbReference>
<dbReference type="Gene3D" id="3.40.50.10860">
    <property type="entry name" value="Leucine Dehydrogenase, chain A, domain 1"/>
    <property type="match status" value="1"/>
</dbReference>
<dbReference type="EMBL" id="BHZE01000001">
    <property type="protein sequence ID" value="GCD76610.1"/>
    <property type="molecule type" value="Genomic_DNA"/>
</dbReference>
<evidence type="ECO:0000313" key="6">
    <source>
        <dbReference type="Proteomes" id="UP000286715"/>
    </source>
</evidence>
<evidence type="ECO:0000256" key="2">
    <source>
        <dbReference type="ARBA" id="ARBA00023002"/>
    </source>
</evidence>
<dbReference type="GO" id="GO:0009423">
    <property type="term" value="P:chorismate biosynthetic process"/>
    <property type="evidence" value="ECO:0007669"/>
    <property type="project" value="TreeGrafter"/>
</dbReference>
<dbReference type="GO" id="GO:0005829">
    <property type="term" value="C:cytosol"/>
    <property type="evidence" value="ECO:0007669"/>
    <property type="project" value="TreeGrafter"/>
</dbReference>
<comment type="pathway">
    <text evidence="1">Metabolic intermediate biosynthesis; chorismate biosynthesis; chorismate from D-erythrose 4-phosphate and phosphoenolpyruvate: step 4/7.</text>
</comment>
<keyword evidence="2" id="KW-0560">Oxidoreductase</keyword>
<dbReference type="AlphaFoldDB" id="A0A401XHW7"/>
<reference evidence="5 6" key="1">
    <citation type="submission" date="2018-11" db="EMBL/GenBank/DDBJ databases">
        <title>Schleiferia aggregans sp. nov., a moderately thermophilic heterotrophic bacterium isolated from microbial mats at a terrestrial hot spring.</title>
        <authorList>
            <person name="Iino T."/>
            <person name="Ohkuma M."/>
            <person name="Haruta S."/>
        </authorList>
    </citation>
    <scope>NUCLEOTIDE SEQUENCE [LARGE SCALE GENOMIC DNA]</scope>
    <source>
        <strain evidence="5 6">LA</strain>
    </source>
</reference>
<gene>
    <name evidence="5" type="primary">aroE</name>
    <name evidence="5" type="ORF">JCM31826_00920</name>
</gene>
<dbReference type="Proteomes" id="UP000286715">
    <property type="component" value="Unassembled WGS sequence"/>
</dbReference>
<dbReference type="GO" id="GO:0004764">
    <property type="term" value="F:shikimate 3-dehydrogenase (NADP+) activity"/>
    <property type="evidence" value="ECO:0007669"/>
    <property type="project" value="InterPro"/>
</dbReference>
<dbReference type="CDD" id="cd01065">
    <property type="entry name" value="NAD_bind_Shikimate_DH"/>
    <property type="match status" value="1"/>
</dbReference>
<proteinExistence type="predicted"/>
<dbReference type="PANTHER" id="PTHR21089">
    <property type="entry name" value="SHIKIMATE DEHYDROGENASE"/>
    <property type="match status" value="1"/>
</dbReference>
<dbReference type="OrthoDB" id="9792692at2"/>
<organism evidence="5 6">
    <name type="scientific">Thermaurantimonas aggregans</name>
    <dbReference type="NCBI Taxonomy" id="2173829"/>
    <lineage>
        <taxon>Bacteria</taxon>
        <taxon>Pseudomonadati</taxon>
        <taxon>Bacteroidota</taxon>
        <taxon>Flavobacteriia</taxon>
        <taxon>Flavobacteriales</taxon>
        <taxon>Schleiferiaceae</taxon>
        <taxon>Thermaurantimonas</taxon>
    </lineage>
</organism>
<dbReference type="InterPro" id="IPR046346">
    <property type="entry name" value="Aminoacid_DH-like_N_sf"/>
</dbReference>
<protein>
    <submittedName>
        <fullName evidence="5">Shikimate 5-dehydrogenase</fullName>
    </submittedName>
</protein>
<evidence type="ECO:0000256" key="3">
    <source>
        <dbReference type="ARBA" id="ARBA00023141"/>
    </source>
</evidence>
<dbReference type="PANTHER" id="PTHR21089:SF1">
    <property type="entry name" value="BIFUNCTIONAL 3-DEHYDROQUINATE DEHYDRATASE_SHIKIMATE DEHYDROGENASE, CHLOROPLASTIC"/>
    <property type="match status" value="1"/>
</dbReference>
<dbReference type="SUPFAM" id="SSF51735">
    <property type="entry name" value="NAD(P)-binding Rossmann-fold domains"/>
    <property type="match status" value="1"/>
</dbReference>
<name>A0A401XHW7_9FLAO</name>
<evidence type="ECO:0000256" key="1">
    <source>
        <dbReference type="ARBA" id="ARBA00004871"/>
    </source>
</evidence>
<dbReference type="GO" id="GO:0050661">
    <property type="term" value="F:NADP binding"/>
    <property type="evidence" value="ECO:0007669"/>
    <property type="project" value="TreeGrafter"/>
</dbReference>
<dbReference type="Pfam" id="PF08501">
    <property type="entry name" value="Shikimate_dh_N"/>
    <property type="match status" value="1"/>
</dbReference>
<comment type="caution">
    <text evidence="5">The sequence shown here is derived from an EMBL/GenBank/DDBJ whole genome shotgun (WGS) entry which is preliminary data.</text>
</comment>
<dbReference type="SUPFAM" id="SSF53223">
    <property type="entry name" value="Aminoacid dehydrogenase-like, N-terminal domain"/>
    <property type="match status" value="1"/>
</dbReference>
<keyword evidence="3" id="KW-0057">Aromatic amino acid biosynthesis</keyword>
<evidence type="ECO:0000313" key="5">
    <source>
        <dbReference type="EMBL" id="GCD76610.1"/>
    </source>
</evidence>
<sequence length="249" mass="28106">MSKKVGLIGYPLSHSYSPMIWQKLFEQEGLTEFSYELFEISDIRQVLRLLDDESVIGFNVTIPYKREILNYLQELTPEAQGVGAVNTVVKATGGKLIGHNTDAVAFECSLLNFLSGKVPADAMILGTGGSAAAVKYVFEKQSIPYISVSRSKKSTNVFTYEEINLSAFEYPKLIVNTTPLGMYPNVHEHPPIDFKKIKPKSYCFDLIYNPEKTLFLQKCENQNAFVHNGLEMLHLQARKAWEFISKHSL</sequence>
<evidence type="ECO:0000259" key="4">
    <source>
        <dbReference type="Pfam" id="PF08501"/>
    </source>
</evidence>
<dbReference type="GO" id="GO:0019632">
    <property type="term" value="P:shikimate metabolic process"/>
    <property type="evidence" value="ECO:0007669"/>
    <property type="project" value="TreeGrafter"/>
</dbReference>
<feature type="domain" description="Shikimate dehydrogenase substrate binding N-terminal" evidence="4">
    <location>
        <begin position="7"/>
        <end position="88"/>
    </location>
</feature>